<evidence type="ECO:0000259" key="2">
    <source>
        <dbReference type="Pfam" id="PF18223"/>
    </source>
</evidence>
<name>A0A1M5QZK0_9CLOT</name>
<gene>
    <name evidence="3" type="ORF">SAMN02745207_00365</name>
</gene>
<dbReference type="Proteomes" id="UP000184447">
    <property type="component" value="Unassembled WGS sequence"/>
</dbReference>
<dbReference type="PROSITE" id="PS00409">
    <property type="entry name" value="PROKAR_NTER_METHYL"/>
    <property type="match status" value="1"/>
</dbReference>
<protein>
    <submittedName>
        <fullName evidence="3">Prepilin-type N-terminal cleavage/methylation domain-containing protein</fullName>
    </submittedName>
</protein>
<evidence type="ECO:0000313" key="4">
    <source>
        <dbReference type="Proteomes" id="UP000184447"/>
    </source>
</evidence>
<keyword evidence="1" id="KW-0472">Membrane</keyword>
<dbReference type="Gene3D" id="3.30.700.10">
    <property type="entry name" value="Glycoprotein, Type 4 Pilin"/>
    <property type="match status" value="1"/>
</dbReference>
<reference evidence="3 4" key="1">
    <citation type="submission" date="2016-11" db="EMBL/GenBank/DDBJ databases">
        <authorList>
            <person name="Jaros S."/>
            <person name="Januszkiewicz K."/>
            <person name="Wedrychowicz H."/>
        </authorList>
    </citation>
    <scope>NUCLEOTIDE SEQUENCE [LARGE SCALE GENOMIC DNA]</scope>
    <source>
        <strain evidence="3 4">DSM 8605</strain>
    </source>
</reference>
<sequence>MNIIFKTYICKKDKIKGFTLIELIIVIAILGILSAIVIPKYISYANSSSETACLSNRRIANSTYLMYLANGGLIIKDNYSGTSFLVNSGDLYDEVSCPSDGTFSWIVDSDGNAYISCSVHNPSKELGDIVLETMFNLFDLLKGKTDTEKATILGINNNNFSNDTYRAYILKNDFNGTWPTLSVDLPKKYEITINGSELKIMPFSNSKDLSDPVIYASTNTGNSWNSPVFYYPGKGWYIHKNSYNVYTGVTFSSYTGTDIKNLIDSKPSEWESLK</sequence>
<dbReference type="SUPFAM" id="SSF54523">
    <property type="entry name" value="Pili subunits"/>
    <property type="match status" value="1"/>
</dbReference>
<dbReference type="InterPro" id="IPR012902">
    <property type="entry name" value="N_methyl_site"/>
</dbReference>
<dbReference type="AlphaFoldDB" id="A0A1M5QZK0"/>
<dbReference type="RefSeq" id="WP_073336380.1">
    <property type="nucleotide sequence ID" value="NZ_FQXM01000002.1"/>
</dbReference>
<feature type="transmembrane region" description="Helical" evidence="1">
    <location>
        <begin position="20"/>
        <end position="42"/>
    </location>
</feature>
<keyword evidence="1" id="KW-0812">Transmembrane</keyword>
<organism evidence="3 4">
    <name type="scientific">Clostridium grantii DSM 8605</name>
    <dbReference type="NCBI Taxonomy" id="1121316"/>
    <lineage>
        <taxon>Bacteria</taxon>
        <taxon>Bacillati</taxon>
        <taxon>Bacillota</taxon>
        <taxon>Clostridia</taxon>
        <taxon>Eubacteriales</taxon>
        <taxon>Clostridiaceae</taxon>
        <taxon>Clostridium</taxon>
    </lineage>
</organism>
<dbReference type="Pfam" id="PF07963">
    <property type="entry name" value="N_methyl"/>
    <property type="match status" value="1"/>
</dbReference>
<dbReference type="InterPro" id="IPR045584">
    <property type="entry name" value="Pilin-like"/>
</dbReference>
<dbReference type="EMBL" id="FQXM01000002">
    <property type="protein sequence ID" value="SHH18963.1"/>
    <property type="molecule type" value="Genomic_DNA"/>
</dbReference>
<dbReference type="Gene3D" id="3.30.1690.20">
    <property type="match status" value="1"/>
</dbReference>
<dbReference type="Pfam" id="PF18223">
    <property type="entry name" value="PilJ_C"/>
    <property type="match status" value="1"/>
</dbReference>
<evidence type="ECO:0000313" key="3">
    <source>
        <dbReference type="EMBL" id="SHH18963.1"/>
    </source>
</evidence>
<evidence type="ECO:0000256" key="1">
    <source>
        <dbReference type="SAM" id="Phobius"/>
    </source>
</evidence>
<dbReference type="OrthoDB" id="2086340at2"/>
<dbReference type="STRING" id="1121316.SAMN02745207_00365"/>
<feature type="domain" description="Pilin PilJ C-terminal" evidence="2">
    <location>
        <begin position="158"/>
        <end position="245"/>
    </location>
</feature>
<dbReference type="NCBIfam" id="TIGR02532">
    <property type="entry name" value="IV_pilin_GFxxxE"/>
    <property type="match status" value="1"/>
</dbReference>
<dbReference type="InterPro" id="IPR040599">
    <property type="entry name" value="PilJ_C"/>
</dbReference>
<proteinExistence type="predicted"/>
<accession>A0A1M5QZK0</accession>
<keyword evidence="4" id="KW-1185">Reference proteome</keyword>
<keyword evidence="1" id="KW-1133">Transmembrane helix</keyword>